<proteinExistence type="predicted"/>
<organism evidence="1 2">
    <name type="scientific">Batillaria attramentaria</name>
    <dbReference type="NCBI Taxonomy" id="370345"/>
    <lineage>
        <taxon>Eukaryota</taxon>
        <taxon>Metazoa</taxon>
        <taxon>Spiralia</taxon>
        <taxon>Lophotrochozoa</taxon>
        <taxon>Mollusca</taxon>
        <taxon>Gastropoda</taxon>
        <taxon>Caenogastropoda</taxon>
        <taxon>Sorbeoconcha</taxon>
        <taxon>Cerithioidea</taxon>
        <taxon>Batillariidae</taxon>
        <taxon>Batillaria</taxon>
    </lineage>
</organism>
<evidence type="ECO:0000313" key="2">
    <source>
        <dbReference type="Proteomes" id="UP001519460"/>
    </source>
</evidence>
<sequence>MNKPQSHCYISIHVKANPRNSPVVFIAPLPTCAWLFSGRYEGWWYEASVSFPQHPPLHSAVARLTVFTDTSVSGLATVRPPAETE</sequence>
<name>A0ABD0K9C5_9CAEN</name>
<keyword evidence="2" id="KW-1185">Reference proteome</keyword>
<protein>
    <submittedName>
        <fullName evidence="1">Uncharacterized protein</fullName>
    </submittedName>
</protein>
<accession>A0ABD0K9C5</accession>
<dbReference type="EMBL" id="JACVVK020000223">
    <property type="protein sequence ID" value="KAK7483650.1"/>
    <property type="molecule type" value="Genomic_DNA"/>
</dbReference>
<dbReference type="Proteomes" id="UP001519460">
    <property type="component" value="Unassembled WGS sequence"/>
</dbReference>
<reference evidence="1 2" key="1">
    <citation type="journal article" date="2023" name="Sci. Data">
        <title>Genome assembly of the Korean intertidal mud-creeper Batillaria attramentaria.</title>
        <authorList>
            <person name="Patra A.K."/>
            <person name="Ho P.T."/>
            <person name="Jun S."/>
            <person name="Lee S.J."/>
            <person name="Kim Y."/>
            <person name="Won Y.J."/>
        </authorList>
    </citation>
    <scope>NUCLEOTIDE SEQUENCE [LARGE SCALE GENOMIC DNA]</scope>
    <source>
        <strain evidence="1">Wonlab-2016</strain>
    </source>
</reference>
<evidence type="ECO:0000313" key="1">
    <source>
        <dbReference type="EMBL" id="KAK7483650.1"/>
    </source>
</evidence>
<comment type="caution">
    <text evidence="1">The sequence shown here is derived from an EMBL/GenBank/DDBJ whole genome shotgun (WGS) entry which is preliminary data.</text>
</comment>
<gene>
    <name evidence="1" type="ORF">BaRGS_00025083</name>
</gene>
<dbReference type="AlphaFoldDB" id="A0ABD0K9C5"/>